<sequence>MEEAEQDENVVTGTFSLSCGLVTVLFDTGAHQLAKARDEIEAMRAAREKDFQEFVNKQAEMEATLLDHHEKQRVEQERIHWSRRSA</sequence>
<evidence type="ECO:0000256" key="1">
    <source>
        <dbReference type="SAM" id="MobiDB-lite"/>
    </source>
</evidence>
<keyword evidence="3" id="KW-1185">Reference proteome</keyword>
<gene>
    <name evidence="2" type="ORF">CJ030_MR2G013123</name>
</gene>
<accession>A0A6A1W804</accession>
<proteinExistence type="predicted"/>
<dbReference type="Proteomes" id="UP000516437">
    <property type="component" value="Chromosome 2"/>
</dbReference>
<comment type="caution">
    <text evidence="2">The sequence shown here is derived from an EMBL/GenBank/DDBJ whole genome shotgun (WGS) entry which is preliminary data.</text>
</comment>
<dbReference type="AlphaFoldDB" id="A0A6A1W804"/>
<feature type="compositionally biased region" description="Basic and acidic residues" evidence="1">
    <location>
        <begin position="66"/>
        <end position="80"/>
    </location>
</feature>
<name>A0A6A1W804_9ROSI</name>
<organism evidence="2 3">
    <name type="scientific">Morella rubra</name>
    <name type="common">Chinese bayberry</name>
    <dbReference type="NCBI Taxonomy" id="262757"/>
    <lineage>
        <taxon>Eukaryota</taxon>
        <taxon>Viridiplantae</taxon>
        <taxon>Streptophyta</taxon>
        <taxon>Embryophyta</taxon>
        <taxon>Tracheophyta</taxon>
        <taxon>Spermatophyta</taxon>
        <taxon>Magnoliopsida</taxon>
        <taxon>eudicotyledons</taxon>
        <taxon>Gunneridae</taxon>
        <taxon>Pentapetalae</taxon>
        <taxon>rosids</taxon>
        <taxon>fabids</taxon>
        <taxon>Fagales</taxon>
        <taxon>Myricaceae</taxon>
        <taxon>Morella</taxon>
    </lineage>
</organism>
<evidence type="ECO:0000313" key="3">
    <source>
        <dbReference type="Proteomes" id="UP000516437"/>
    </source>
</evidence>
<dbReference type="EMBL" id="RXIC02000020">
    <property type="protein sequence ID" value="KAB1221399.1"/>
    <property type="molecule type" value="Genomic_DNA"/>
</dbReference>
<evidence type="ECO:0000313" key="2">
    <source>
        <dbReference type="EMBL" id="KAB1221399.1"/>
    </source>
</evidence>
<feature type="region of interest" description="Disordered" evidence="1">
    <location>
        <begin position="66"/>
        <end position="86"/>
    </location>
</feature>
<reference evidence="2 3" key="1">
    <citation type="journal article" date="2019" name="Plant Biotechnol. J.">
        <title>The red bayberry genome and genetic basis of sex determination.</title>
        <authorList>
            <person name="Jia H.M."/>
            <person name="Jia H.J."/>
            <person name="Cai Q.L."/>
            <person name="Wang Y."/>
            <person name="Zhao H.B."/>
            <person name="Yang W.F."/>
            <person name="Wang G.Y."/>
            <person name="Li Y.H."/>
            <person name="Zhan D.L."/>
            <person name="Shen Y.T."/>
            <person name="Niu Q.F."/>
            <person name="Chang L."/>
            <person name="Qiu J."/>
            <person name="Zhao L."/>
            <person name="Xie H.B."/>
            <person name="Fu W.Y."/>
            <person name="Jin J."/>
            <person name="Li X.W."/>
            <person name="Jiao Y."/>
            <person name="Zhou C.C."/>
            <person name="Tu T."/>
            <person name="Chai C.Y."/>
            <person name="Gao J.L."/>
            <person name="Fan L.J."/>
            <person name="van de Weg E."/>
            <person name="Wang J.Y."/>
            <person name="Gao Z.S."/>
        </authorList>
    </citation>
    <scope>NUCLEOTIDE SEQUENCE [LARGE SCALE GENOMIC DNA]</scope>
    <source>
        <tissue evidence="2">Leaves</tissue>
    </source>
</reference>
<protein>
    <submittedName>
        <fullName evidence="2">Uncharacterized protein</fullName>
    </submittedName>
</protein>